<dbReference type="Proteomes" id="UP001159427">
    <property type="component" value="Unassembled WGS sequence"/>
</dbReference>
<dbReference type="EMBL" id="CALNXI010000276">
    <property type="protein sequence ID" value="CAH3023815.1"/>
    <property type="molecule type" value="Genomic_DNA"/>
</dbReference>
<name>A0ABN8M3V8_9CNID</name>
<reference evidence="2 3" key="1">
    <citation type="submission" date="2022-05" db="EMBL/GenBank/DDBJ databases">
        <authorList>
            <consortium name="Genoscope - CEA"/>
            <person name="William W."/>
        </authorList>
    </citation>
    <scope>NUCLEOTIDE SEQUENCE [LARGE SCALE GENOMIC DNA]</scope>
</reference>
<evidence type="ECO:0000313" key="3">
    <source>
        <dbReference type="Proteomes" id="UP001159427"/>
    </source>
</evidence>
<gene>
    <name evidence="2" type="ORF">PEVE_00020574</name>
</gene>
<dbReference type="InterPro" id="IPR017850">
    <property type="entry name" value="Alkaline_phosphatase_core_sf"/>
</dbReference>
<feature type="transmembrane region" description="Helical" evidence="1">
    <location>
        <begin position="143"/>
        <end position="168"/>
    </location>
</feature>
<evidence type="ECO:0000313" key="2">
    <source>
        <dbReference type="EMBL" id="CAH3023815.1"/>
    </source>
</evidence>
<comment type="caution">
    <text evidence="2">The sequence shown here is derived from an EMBL/GenBank/DDBJ whole genome shotgun (WGS) entry which is preliminary data.</text>
</comment>
<dbReference type="Pfam" id="PF02995">
    <property type="entry name" value="DUF229"/>
    <property type="match status" value="1"/>
</dbReference>
<dbReference type="PANTHER" id="PTHR10974">
    <property type="entry name" value="FI08016P-RELATED"/>
    <property type="match status" value="1"/>
</dbReference>
<dbReference type="Gene3D" id="3.40.720.10">
    <property type="entry name" value="Alkaline Phosphatase, subunit A"/>
    <property type="match status" value="1"/>
</dbReference>
<dbReference type="SUPFAM" id="SSF53649">
    <property type="entry name" value="Alkaline phosphatase-like"/>
    <property type="match status" value="1"/>
</dbReference>
<evidence type="ECO:0000256" key="1">
    <source>
        <dbReference type="SAM" id="Phobius"/>
    </source>
</evidence>
<dbReference type="InterPro" id="IPR004245">
    <property type="entry name" value="DUF229"/>
</dbReference>
<keyword evidence="3" id="KW-1185">Reference proteome</keyword>
<feature type="non-terminal residue" evidence="2">
    <location>
        <position position="1"/>
    </location>
</feature>
<dbReference type="CDD" id="cd16021">
    <property type="entry name" value="ALP_like"/>
    <property type="match status" value="1"/>
</dbReference>
<accession>A0ABN8M3V8</accession>
<keyword evidence="1" id="KW-0812">Transmembrane</keyword>
<keyword evidence="1" id="KW-1133">Transmembrane helix</keyword>
<dbReference type="PANTHER" id="PTHR10974:SF1">
    <property type="entry name" value="FI08016P-RELATED"/>
    <property type="match status" value="1"/>
</dbReference>
<proteinExistence type="predicted"/>
<organism evidence="2 3">
    <name type="scientific">Porites evermanni</name>
    <dbReference type="NCBI Taxonomy" id="104178"/>
    <lineage>
        <taxon>Eukaryota</taxon>
        <taxon>Metazoa</taxon>
        <taxon>Cnidaria</taxon>
        <taxon>Anthozoa</taxon>
        <taxon>Hexacorallia</taxon>
        <taxon>Scleractinia</taxon>
        <taxon>Fungiina</taxon>
        <taxon>Poritidae</taxon>
        <taxon>Porites</taxon>
    </lineage>
</organism>
<feature type="transmembrane region" description="Helical" evidence="1">
    <location>
        <begin position="6"/>
        <end position="26"/>
    </location>
</feature>
<sequence length="681" mass="77444">RKYVRFQNLVVVLIGVITMLSLVLLYEATRPHSNLRTMLTARARRHKLFKKNFGNNSAACRLPNLDPFHSSVAQFMKDLGRLNCDGVSYSSFENNVLVVEGEGIASAQYRKIARTPGDDFAVVLSDPLEVRNDSWSPRDEDGIVTLMGIIHMPLAIFLLFFLLPLGLFKGSASIDADFIRVDVVTNSGERKTDVHMHVFPKQEVLERPQKPVGIPLNVALVMFDSTSAANFVRKMPSSLEYLNKSLGSVFMQGETIVGDGTTAQLSAMLTGVEEKRQVEARRRITNSQPVDSWRWIFKDYKDKGYATMFSEDSPYFASFNYRLHGFKDPPTDHYARPFWMEADNHINGYCINNRASHDVSLKYLLSLFRRYRDTPKFGFSSHAVISHDDPNTVGYADADLKSFLETFEKETFRNNTLLIIFADHGARFSDLRKTIQGKLEERFPFLAITTPKWFPEKYPDLYNSLVHNSRVLTSPFDVYATLRHILSYPEYPTGILIGQSLFTKIDERNRTCASAGVEDHWCPCLNLEEISTDEQVVFQSATFVLNHINNLTSQTGELSGFCQRLTLKEITSAFRDMPGEAMQRFRDTKHRSDDACDYCEAVMGDKAENTLVKDTLYQLQLLTAPNNGFYEASVRITRGVLSIVGDISRIDAYKDQPYCIQDTFPLLRKFCYCYPTASLKA</sequence>
<protein>
    <submittedName>
        <fullName evidence="2">Uncharacterized protein</fullName>
    </submittedName>
</protein>
<keyword evidence="1" id="KW-0472">Membrane</keyword>